<evidence type="ECO:0000313" key="2">
    <source>
        <dbReference type="Proteomes" id="UP000646548"/>
    </source>
</evidence>
<dbReference type="Proteomes" id="UP000646548">
    <property type="component" value="Unassembled WGS sequence"/>
</dbReference>
<reference evidence="1" key="1">
    <citation type="journal article" name="BMC Genomics">
        <title>Long-read sequencing and de novo genome assembly of marine medaka (Oryzias melastigma).</title>
        <authorList>
            <person name="Liang P."/>
            <person name="Saqib H.S.A."/>
            <person name="Ni X."/>
            <person name="Shen Y."/>
        </authorList>
    </citation>
    <scope>NUCLEOTIDE SEQUENCE</scope>
    <source>
        <strain evidence="1">Bigg-433</strain>
    </source>
</reference>
<proteinExistence type="predicted"/>
<comment type="caution">
    <text evidence="1">The sequence shown here is derived from an EMBL/GenBank/DDBJ whole genome shotgun (WGS) entry which is preliminary data.</text>
</comment>
<sequence>MCLHCSTANPSAEAAALLIPSQREATYTPNSSVRKKRRRRHQTLCDKIKQNMTFKPALSVFRLTSTINRHVHFIYDYDSAQAFTSCFVEYKFAETNKLFFCFPLKVLFSSPEVCLLSRFRNSSSSP</sequence>
<evidence type="ECO:0000313" key="1">
    <source>
        <dbReference type="EMBL" id="KAF6724723.1"/>
    </source>
</evidence>
<protein>
    <submittedName>
        <fullName evidence="1">Uncharacterized protein</fullName>
    </submittedName>
</protein>
<dbReference type="EMBL" id="WKFB01000384">
    <property type="protein sequence ID" value="KAF6724723.1"/>
    <property type="molecule type" value="Genomic_DNA"/>
</dbReference>
<gene>
    <name evidence="1" type="ORF">FQA47_009703</name>
</gene>
<name>A0A834C3G7_ORYME</name>
<organism evidence="1 2">
    <name type="scientific">Oryzias melastigma</name>
    <name type="common">Marine medaka</name>
    <dbReference type="NCBI Taxonomy" id="30732"/>
    <lineage>
        <taxon>Eukaryota</taxon>
        <taxon>Metazoa</taxon>
        <taxon>Chordata</taxon>
        <taxon>Craniata</taxon>
        <taxon>Vertebrata</taxon>
        <taxon>Euteleostomi</taxon>
        <taxon>Actinopterygii</taxon>
        <taxon>Neopterygii</taxon>
        <taxon>Teleostei</taxon>
        <taxon>Neoteleostei</taxon>
        <taxon>Acanthomorphata</taxon>
        <taxon>Ovalentaria</taxon>
        <taxon>Atherinomorphae</taxon>
        <taxon>Beloniformes</taxon>
        <taxon>Adrianichthyidae</taxon>
        <taxon>Oryziinae</taxon>
        <taxon>Oryzias</taxon>
    </lineage>
</organism>
<accession>A0A834C3G7</accession>
<dbReference type="AlphaFoldDB" id="A0A834C3G7"/>